<feature type="compositionally biased region" description="Polar residues" evidence="1">
    <location>
        <begin position="114"/>
        <end position="130"/>
    </location>
</feature>
<evidence type="ECO:0000313" key="5">
    <source>
        <dbReference type="Proteomes" id="UP001058974"/>
    </source>
</evidence>
<evidence type="ECO:0000313" key="4">
    <source>
        <dbReference type="EMBL" id="KAI5430147.1"/>
    </source>
</evidence>
<dbReference type="AlphaFoldDB" id="A0A9D5AZN8"/>
<dbReference type="InterPro" id="IPR008700">
    <property type="entry name" value="TypeIII_avirulence_cleave"/>
</dbReference>
<name>A0A9D5AZN8_PEA</name>
<feature type="domain" description="RIN4 pathogenic type III effector avirulence factor Avr cleavage site" evidence="3">
    <location>
        <begin position="208"/>
        <end position="241"/>
    </location>
</feature>
<accession>A0A9D5AZN8</accession>
<gene>
    <name evidence="4" type="ORF">KIW84_034647</name>
</gene>
<feature type="chain" id="PRO_5039227465" description="RIN4 pathogenic type III effector avirulence factor Avr cleavage site domain-containing protein" evidence="2">
    <location>
        <begin position="17"/>
        <end position="277"/>
    </location>
</feature>
<reference evidence="4 5" key="1">
    <citation type="journal article" date="2022" name="Nat. Genet.">
        <title>Improved pea reference genome and pan-genome highlight genomic features and evolutionary characteristics.</title>
        <authorList>
            <person name="Yang T."/>
            <person name="Liu R."/>
            <person name="Luo Y."/>
            <person name="Hu S."/>
            <person name="Wang D."/>
            <person name="Wang C."/>
            <person name="Pandey M.K."/>
            <person name="Ge S."/>
            <person name="Xu Q."/>
            <person name="Li N."/>
            <person name="Li G."/>
            <person name="Huang Y."/>
            <person name="Saxena R.K."/>
            <person name="Ji Y."/>
            <person name="Li M."/>
            <person name="Yan X."/>
            <person name="He Y."/>
            <person name="Liu Y."/>
            <person name="Wang X."/>
            <person name="Xiang C."/>
            <person name="Varshney R.K."/>
            <person name="Ding H."/>
            <person name="Gao S."/>
            <person name="Zong X."/>
        </authorList>
    </citation>
    <scope>NUCLEOTIDE SEQUENCE [LARGE SCALE GENOMIC DNA]</scope>
    <source>
        <strain evidence="4 5">cv. Zhongwan 6</strain>
    </source>
</reference>
<dbReference type="Proteomes" id="UP001058974">
    <property type="component" value="Chromosome 3"/>
</dbReference>
<dbReference type="EMBL" id="JAMSHJ010000003">
    <property type="protein sequence ID" value="KAI5430147.1"/>
    <property type="molecule type" value="Genomic_DNA"/>
</dbReference>
<evidence type="ECO:0000256" key="2">
    <source>
        <dbReference type="SAM" id="SignalP"/>
    </source>
</evidence>
<evidence type="ECO:0000256" key="1">
    <source>
        <dbReference type="SAM" id="MobiDB-lite"/>
    </source>
</evidence>
<feature type="domain" description="RIN4 pathogenic type III effector avirulence factor Avr cleavage site" evidence="3">
    <location>
        <begin position="22"/>
        <end position="51"/>
    </location>
</feature>
<dbReference type="InterPro" id="IPR040387">
    <property type="entry name" value="RIN4/NOI4"/>
</dbReference>
<dbReference type="Gramene" id="Psat3g148160.3">
    <property type="protein sequence ID" value="Psat3g148160.3.cds"/>
    <property type="gene ID" value="Psat3g148160"/>
</dbReference>
<comment type="caution">
    <text evidence="4">The sequence shown here is derived from an EMBL/GenBank/DDBJ whole genome shotgun (WGS) entry which is preliminary data.</text>
</comment>
<protein>
    <recommendedName>
        <fullName evidence="3">RIN4 pathogenic type III effector avirulence factor Avr cleavage site domain-containing protein</fullName>
    </recommendedName>
</protein>
<organism evidence="4 5">
    <name type="scientific">Pisum sativum</name>
    <name type="common">Garden pea</name>
    <name type="synonym">Lathyrus oleraceus</name>
    <dbReference type="NCBI Taxonomy" id="3888"/>
    <lineage>
        <taxon>Eukaryota</taxon>
        <taxon>Viridiplantae</taxon>
        <taxon>Streptophyta</taxon>
        <taxon>Embryophyta</taxon>
        <taxon>Tracheophyta</taxon>
        <taxon>Spermatophyta</taxon>
        <taxon>Magnoliopsida</taxon>
        <taxon>eudicotyledons</taxon>
        <taxon>Gunneridae</taxon>
        <taxon>Pentapetalae</taxon>
        <taxon>rosids</taxon>
        <taxon>fabids</taxon>
        <taxon>Fabales</taxon>
        <taxon>Fabaceae</taxon>
        <taxon>Papilionoideae</taxon>
        <taxon>50 kb inversion clade</taxon>
        <taxon>NPAAA clade</taxon>
        <taxon>Hologalegina</taxon>
        <taxon>IRL clade</taxon>
        <taxon>Fabeae</taxon>
        <taxon>Lathyrus</taxon>
    </lineage>
</organism>
<evidence type="ECO:0000259" key="3">
    <source>
        <dbReference type="Pfam" id="PF05627"/>
    </source>
</evidence>
<keyword evidence="5" id="KW-1185">Reference proteome</keyword>
<dbReference type="PANTHER" id="PTHR33159">
    <property type="entry name" value="RPM1-INTERACTING PROTEIN 4 (RIN4) FAMILY PROTEIN"/>
    <property type="match status" value="1"/>
</dbReference>
<feature type="region of interest" description="Disordered" evidence="1">
    <location>
        <begin position="239"/>
        <end position="261"/>
    </location>
</feature>
<dbReference type="PANTHER" id="PTHR33159:SF6">
    <property type="entry name" value="RPM1-INTERACTING PROTEIN 4"/>
    <property type="match status" value="1"/>
</dbReference>
<feature type="compositionally biased region" description="Basic and acidic residues" evidence="1">
    <location>
        <begin position="85"/>
        <end position="95"/>
    </location>
</feature>
<feature type="signal peptide" evidence="2">
    <location>
        <begin position="1"/>
        <end position="16"/>
    </location>
</feature>
<keyword evidence="2" id="KW-0732">Signal</keyword>
<feature type="region of interest" description="Disordered" evidence="1">
    <location>
        <begin position="51"/>
        <end position="226"/>
    </location>
</feature>
<proteinExistence type="predicted"/>
<dbReference type="GO" id="GO:0005886">
    <property type="term" value="C:plasma membrane"/>
    <property type="evidence" value="ECO:0007669"/>
    <property type="project" value="TreeGrafter"/>
</dbReference>
<dbReference type="Gramene" id="Psat03G0464700-T1">
    <property type="protein sequence ID" value="KAI5430147.1"/>
    <property type="gene ID" value="KIW84_034647"/>
</dbReference>
<sequence>MRVYLLNVYLIGSLQCVSILQQRSHVPKFGNWEAENDVPYTVYFDKARKTRPGTKMINPNDPEENSDLDLQNSSSADVIPPKPRVHSENISEKGSARSAQNELQKNKEDGDVKQSVNSPARQENSNNKSTDSAHRPGVGSADNRRRPSRQSTAGSEYSVERSPLHRQAKTPGRDSPSWEGKNSYESSHGTPGRSRLRSVNRGDETPDKSAAVPKFGEWDENDPASADGYTHIFDKVRKEKQDTAGNAPGTPNGRSYVIRNQPANDKAQGCCFFWGRK</sequence>
<dbReference type="Pfam" id="PF05627">
    <property type="entry name" value="AvrRpt-cleavage"/>
    <property type="match status" value="2"/>
</dbReference>